<evidence type="ECO:0000256" key="1">
    <source>
        <dbReference type="SAM" id="Phobius"/>
    </source>
</evidence>
<keyword evidence="1" id="KW-0472">Membrane</keyword>
<evidence type="ECO:0000313" key="3">
    <source>
        <dbReference type="EMBL" id="QBD75880.1"/>
    </source>
</evidence>
<dbReference type="RefSeq" id="WP_129886477.1">
    <property type="nucleotide sequence ID" value="NZ_CP035758.1"/>
</dbReference>
<feature type="domain" description="SHOCT" evidence="2">
    <location>
        <begin position="58"/>
        <end position="84"/>
    </location>
</feature>
<keyword evidence="1" id="KW-0812">Transmembrane</keyword>
<reference evidence="3 4" key="1">
    <citation type="submission" date="2019-01" db="EMBL/GenBank/DDBJ databases">
        <title>Ktedonosporobacter rubrisoli SCAWS-G2.</title>
        <authorList>
            <person name="Huang Y."/>
            <person name="Yan B."/>
        </authorList>
    </citation>
    <scope>NUCLEOTIDE SEQUENCE [LARGE SCALE GENOMIC DNA]</scope>
    <source>
        <strain evidence="3 4">SCAWS-G2</strain>
    </source>
</reference>
<evidence type="ECO:0000259" key="2">
    <source>
        <dbReference type="Pfam" id="PF09851"/>
    </source>
</evidence>
<dbReference type="AlphaFoldDB" id="A0A4P6JLH7"/>
<keyword evidence="4" id="KW-1185">Reference proteome</keyword>
<organism evidence="3 4">
    <name type="scientific">Ktedonosporobacter rubrisoli</name>
    <dbReference type="NCBI Taxonomy" id="2509675"/>
    <lineage>
        <taxon>Bacteria</taxon>
        <taxon>Bacillati</taxon>
        <taxon>Chloroflexota</taxon>
        <taxon>Ktedonobacteria</taxon>
        <taxon>Ktedonobacterales</taxon>
        <taxon>Ktedonosporobacteraceae</taxon>
        <taxon>Ktedonosporobacter</taxon>
    </lineage>
</organism>
<dbReference type="OrthoDB" id="1123500at2"/>
<name>A0A4P6JLH7_KTERU</name>
<dbReference type="InterPro" id="IPR018649">
    <property type="entry name" value="SHOCT"/>
</dbReference>
<protein>
    <recommendedName>
        <fullName evidence="2">SHOCT domain-containing protein</fullName>
    </recommendedName>
</protein>
<dbReference type="Pfam" id="PF09851">
    <property type="entry name" value="SHOCT"/>
    <property type="match status" value="1"/>
</dbReference>
<accession>A0A4P6JLH7</accession>
<sequence>MHGGFHGFCFLFPIFWLVILGLLVWGLRSLFGGARQWRPPFPYSQPGPGMPPFQPQPTALEILSQRYARGEIDTATFEQMRERLVSSYRSAHYE</sequence>
<dbReference type="CDD" id="cd11586">
    <property type="entry name" value="VbhA_like"/>
    <property type="match status" value="1"/>
</dbReference>
<gene>
    <name evidence="3" type="ORF">EPA93_07605</name>
</gene>
<feature type="transmembrane region" description="Helical" evidence="1">
    <location>
        <begin position="12"/>
        <end position="31"/>
    </location>
</feature>
<dbReference type="KEGG" id="kbs:EPA93_07605"/>
<keyword evidence="1" id="KW-1133">Transmembrane helix</keyword>
<proteinExistence type="predicted"/>
<dbReference type="EMBL" id="CP035758">
    <property type="protein sequence ID" value="QBD75880.1"/>
    <property type="molecule type" value="Genomic_DNA"/>
</dbReference>
<dbReference type="Proteomes" id="UP000290365">
    <property type="component" value="Chromosome"/>
</dbReference>
<dbReference type="InterPro" id="IPR033788">
    <property type="entry name" value="VbhA-like"/>
</dbReference>
<evidence type="ECO:0000313" key="4">
    <source>
        <dbReference type="Proteomes" id="UP000290365"/>
    </source>
</evidence>